<evidence type="ECO:0000313" key="5">
    <source>
        <dbReference type="EMBL" id="MDQ2256047.1"/>
    </source>
</evidence>
<comment type="caution">
    <text evidence="5">The sequence shown here is derived from an EMBL/GenBank/DDBJ whole genome shotgun (WGS) entry which is preliminary data.</text>
</comment>
<keyword evidence="3" id="KW-0963">Cytoplasm</keyword>
<comment type="similarity">
    <text evidence="1 3">Belongs to the diaminopimelate epimerase family.</text>
</comment>
<feature type="binding site" evidence="3">
    <location>
        <begin position="209"/>
        <end position="210"/>
    </location>
    <ligand>
        <name>substrate</name>
    </ligand>
</feature>
<evidence type="ECO:0000313" key="6">
    <source>
        <dbReference type="Proteomes" id="UP001225042"/>
    </source>
</evidence>
<feature type="site" description="Could be important to modulate the pK values of the two catalytic cysteine residues" evidence="3">
    <location>
        <position position="209"/>
    </location>
</feature>
<proteinExistence type="inferred from homology"/>
<dbReference type="PANTHER" id="PTHR31689:SF0">
    <property type="entry name" value="DIAMINOPIMELATE EPIMERASE"/>
    <property type="match status" value="1"/>
</dbReference>
<evidence type="ECO:0000256" key="2">
    <source>
        <dbReference type="ARBA" id="ARBA00023235"/>
    </source>
</evidence>
<reference evidence="5 6" key="1">
    <citation type="submission" date="2023-08" db="EMBL/GenBank/DDBJ databases">
        <authorList>
            <person name="Dale J."/>
        </authorList>
    </citation>
    <scope>NUCLEOTIDE SEQUENCE [LARGE SCALE GENOMIC DNA]</scope>
    <source>
        <strain evidence="5 6">2023EL-00788</strain>
    </source>
</reference>
<dbReference type="InterPro" id="IPR001653">
    <property type="entry name" value="DAP_epimerase_DapF"/>
</dbReference>
<dbReference type="GO" id="GO:0009089">
    <property type="term" value="P:lysine biosynthetic process via diaminopimelate"/>
    <property type="evidence" value="ECO:0007669"/>
    <property type="project" value="UniProtKB-UniRule"/>
</dbReference>
<keyword evidence="3" id="KW-0028">Amino-acid biosynthesis</keyword>
<comment type="pathway">
    <text evidence="3">Amino-acid biosynthesis; L-lysine biosynthesis via DAP pathway; DL-2,6-diaminopimelate from LL-2,6-diaminopimelate: step 1/1.</text>
</comment>
<keyword evidence="2 3" id="KW-0413">Isomerase</keyword>
<dbReference type="RefSeq" id="WP_279116796.1">
    <property type="nucleotide sequence ID" value="NZ_JAVDKR010000006.1"/>
</dbReference>
<comment type="subunit">
    <text evidence="3">Homodimer.</text>
</comment>
<comment type="subcellular location">
    <subcellularLocation>
        <location evidence="3">Cytoplasm</location>
    </subcellularLocation>
</comment>
<evidence type="ECO:0000256" key="1">
    <source>
        <dbReference type="ARBA" id="ARBA00010219"/>
    </source>
</evidence>
<name>A0AAW8H8K0_9ENTR</name>
<dbReference type="GO" id="GO:0008837">
    <property type="term" value="F:diaminopimelate epimerase activity"/>
    <property type="evidence" value="ECO:0007669"/>
    <property type="project" value="UniProtKB-UniRule"/>
</dbReference>
<feature type="binding site" evidence="3">
    <location>
        <begin position="73"/>
        <end position="74"/>
    </location>
    <ligand>
        <name>substrate</name>
    </ligand>
</feature>
<feature type="site" description="Could be important to modulate the pK values of the two catalytic cysteine residues" evidence="3">
    <location>
        <position position="160"/>
    </location>
</feature>
<feature type="binding site" evidence="3">
    <location>
        <position position="191"/>
    </location>
    <ligand>
        <name>substrate</name>
    </ligand>
</feature>
<dbReference type="EC" id="5.1.1.7" evidence="3 4"/>
<keyword evidence="6" id="KW-1185">Reference proteome</keyword>
<dbReference type="Proteomes" id="UP001225042">
    <property type="component" value="Unassembled WGS sequence"/>
</dbReference>
<dbReference type="EMBL" id="JAVDKS010000003">
    <property type="protein sequence ID" value="MDQ2256047.1"/>
    <property type="molecule type" value="Genomic_DNA"/>
</dbReference>
<dbReference type="SUPFAM" id="SSF54506">
    <property type="entry name" value="Diaminopimelate epimerase-like"/>
    <property type="match status" value="2"/>
</dbReference>
<dbReference type="GO" id="GO:0005829">
    <property type="term" value="C:cytosol"/>
    <property type="evidence" value="ECO:0007669"/>
    <property type="project" value="TreeGrafter"/>
</dbReference>
<evidence type="ECO:0000256" key="3">
    <source>
        <dbReference type="HAMAP-Rule" id="MF_00197"/>
    </source>
</evidence>
<feature type="binding site" evidence="3">
    <location>
        <begin position="219"/>
        <end position="220"/>
    </location>
    <ligand>
        <name>substrate</name>
    </ligand>
</feature>
<dbReference type="PANTHER" id="PTHR31689">
    <property type="entry name" value="DIAMINOPIMELATE EPIMERASE, CHLOROPLASTIC"/>
    <property type="match status" value="1"/>
</dbReference>
<feature type="binding site" evidence="3">
    <location>
        <position position="14"/>
    </location>
    <ligand>
        <name>substrate</name>
    </ligand>
</feature>
<feature type="binding site" evidence="3">
    <location>
        <position position="158"/>
    </location>
    <ligand>
        <name>substrate</name>
    </ligand>
</feature>
<sequence>MTPLLLHKYHGLGNDYLICHRDIADRLTNEQIQILCHRHYGIGSDGLLIDSGDQIHPTLRIINPDGSEAEKSGNGLRIYARYLFDIGRVGHQPFLVHTAGGDVCCTVHDDSHQITVEMGQANFNPAALPALLDLPEALNYPLKLKDETLSVSLVSMGNPHCVVPVDKLDLAQVYRLGPQIENHPLFPRRTNVQFVEVVDRATLRIGIWERGAGFTTASGSSSCAAASVMRKLGRVDDRVNVNMPGGQLRISFRHNFQVSMCGPVHKIASLTVDEDCFSAAITQK</sequence>
<dbReference type="AlphaFoldDB" id="A0AAW8H8K0"/>
<dbReference type="Gene3D" id="3.10.310.10">
    <property type="entry name" value="Diaminopimelate Epimerase, Chain A, domain 1"/>
    <property type="match status" value="2"/>
</dbReference>
<accession>A0AAW8H8K0</accession>
<comment type="function">
    <text evidence="3">Catalyzes the stereoinversion of LL-2,6-diaminopimelate (L,L-DAP) to meso-diaminopimelate (meso-DAP), a precursor of L-lysine and an essential component of the bacterial peptidoglycan.</text>
</comment>
<comment type="caution">
    <text evidence="3">Lacks conserved residue(s) required for the propagation of feature annotation.</text>
</comment>
<dbReference type="HAMAP" id="MF_00197">
    <property type="entry name" value="DAP_epimerase"/>
    <property type="match status" value="1"/>
</dbReference>
<organism evidence="5 6">
    <name type="scientific">Enterobacter soli</name>
    <dbReference type="NCBI Taxonomy" id="885040"/>
    <lineage>
        <taxon>Bacteria</taxon>
        <taxon>Pseudomonadati</taxon>
        <taxon>Pseudomonadota</taxon>
        <taxon>Gammaproteobacteria</taxon>
        <taxon>Enterobacterales</taxon>
        <taxon>Enterobacteriaceae</taxon>
        <taxon>Enterobacter</taxon>
    </lineage>
</organism>
<dbReference type="NCBIfam" id="TIGR00652">
    <property type="entry name" value="DapF"/>
    <property type="match status" value="1"/>
</dbReference>
<dbReference type="Pfam" id="PF01678">
    <property type="entry name" value="DAP_epimerase"/>
    <property type="match status" value="2"/>
</dbReference>
<keyword evidence="3" id="KW-0457">Lysine biosynthesis</keyword>
<evidence type="ECO:0000256" key="4">
    <source>
        <dbReference type="NCBIfam" id="TIGR00652"/>
    </source>
</evidence>
<protein>
    <recommendedName>
        <fullName evidence="3 4">Diaminopimelate epimerase</fullName>
        <shortName evidence="3">DAP epimerase</shortName>
        <ecNumber evidence="3 4">5.1.1.7</ecNumber>
    </recommendedName>
    <alternativeName>
        <fullName evidence="3">PLP-independent amino acid racemase</fullName>
    </alternativeName>
</protein>
<comment type="catalytic activity">
    <reaction evidence="3">
        <text>(2S,6S)-2,6-diaminopimelate = meso-2,6-diaminopimelate</text>
        <dbReference type="Rhea" id="RHEA:15393"/>
        <dbReference type="ChEBI" id="CHEBI:57609"/>
        <dbReference type="ChEBI" id="CHEBI:57791"/>
        <dbReference type="EC" id="5.1.1.7"/>
    </reaction>
</comment>
<gene>
    <name evidence="3 5" type="primary">dapF</name>
    <name evidence="5" type="ORF">RBJ67_07800</name>
</gene>
<feature type="binding site" evidence="3">
    <location>
        <position position="63"/>
    </location>
    <ligand>
        <name>substrate</name>
    </ligand>
</feature>